<dbReference type="OrthoDB" id="5510634at2"/>
<protein>
    <recommendedName>
        <fullName evidence="5">Lipoprotein</fullName>
    </recommendedName>
</protein>
<organism evidence="3 4">
    <name type="scientific">Enhygromyxa salina</name>
    <dbReference type="NCBI Taxonomy" id="215803"/>
    <lineage>
        <taxon>Bacteria</taxon>
        <taxon>Pseudomonadati</taxon>
        <taxon>Myxococcota</taxon>
        <taxon>Polyangia</taxon>
        <taxon>Nannocystales</taxon>
        <taxon>Nannocystaceae</taxon>
        <taxon>Enhygromyxa</taxon>
    </lineage>
</organism>
<evidence type="ECO:0000313" key="3">
    <source>
        <dbReference type="EMBL" id="PRQ02311.1"/>
    </source>
</evidence>
<accession>A0A2S9YBC3</accession>
<dbReference type="RefSeq" id="WP_146155615.1">
    <property type="nucleotide sequence ID" value="NZ_PVNK01000124.1"/>
</dbReference>
<gene>
    <name evidence="3" type="ORF">ENSA5_24640</name>
</gene>
<proteinExistence type="predicted"/>
<feature type="compositionally biased region" description="Low complexity" evidence="1">
    <location>
        <begin position="31"/>
        <end position="52"/>
    </location>
</feature>
<name>A0A2S9YBC3_9BACT</name>
<keyword evidence="4" id="KW-1185">Reference proteome</keyword>
<feature type="compositionally biased region" description="Pro residues" evidence="1">
    <location>
        <begin position="53"/>
        <end position="63"/>
    </location>
</feature>
<evidence type="ECO:0000256" key="1">
    <source>
        <dbReference type="SAM" id="MobiDB-lite"/>
    </source>
</evidence>
<dbReference type="Proteomes" id="UP000237968">
    <property type="component" value="Unassembled WGS sequence"/>
</dbReference>
<dbReference type="EMBL" id="PVNK01000124">
    <property type="protein sequence ID" value="PRQ02311.1"/>
    <property type="molecule type" value="Genomic_DNA"/>
</dbReference>
<feature type="compositionally biased region" description="Low complexity" evidence="1">
    <location>
        <begin position="64"/>
        <end position="78"/>
    </location>
</feature>
<feature type="chain" id="PRO_5015652888" description="Lipoprotein" evidence="2">
    <location>
        <begin position="22"/>
        <end position="371"/>
    </location>
</feature>
<evidence type="ECO:0000256" key="2">
    <source>
        <dbReference type="SAM" id="SignalP"/>
    </source>
</evidence>
<keyword evidence="2" id="KW-0732">Signal</keyword>
<evidence type="ECO:0000313" key="4">
    <source>
        <dbReference type="Proteomes" id="UP000237968"/>
    </source>
</evidence>
<evidence type="ECO:0008006" key="5">
    <source>
        <dbReference type="Google" id="ProtNLM"/>
    </source>
</evidence>
<comment type="caution">
    <text evidence="3">The sequence shown here is derived from an EMBL/GenBank/DDBJ whole genome shotgun (WGS) entry which is preliminary data.</text>
</comment>
<feature type="region of interest" description="Disordered" evidence="1">
    <location>
        <begin position="16"/>
        <end position="86"/>
    </location>
</feature>
<dbReference type="AlphaFoldDB" id="A0A2S9YBC3"/>
<feature type="signal peptide" evidence="2">
    <location>
        <begin position="1"/>
        <end position="21"/>
    </location>
</feature>
<dbReference type="PROSITE" id="PS51257">
    <property type="entry name" value="PROKAR_LIPOPROTEIN"/>
    <property type="match status" value="1"/>
</dbReference>
<sequence length="371" mass="39467">MRTRLLSPLVCLALLGSGGCADEPKPSGSTAAAKQAEAPAGEVEPPANTPSTAPAPAPTPDPEAGPSAEPSELAAAPDEGPETPKAKLPSAVLDAAKSGYELLAPGVEPLAALRFGPKVGQVERIKLTMTMQMSISGPGMPPTVQKLPPLEQINRAETVSVADGRIEEKITFESFAVDSEGVDAQMAAMMQSTMEEISGFEQTVVYDDRGGVIEGDLDIPDDASPQLAKTLETMGQTFEQVMVRLPEPAIGVGAKWKETSEFDNNGIKLEQTSQLELVAREGDKITLDTQITQRPLTKKFTPPNMPMGEVDLLEFDSKGGGRVVYDLGKLMPDEVNTTVETKFTVEATIAGQTQKLTTEIEIELQLERLDP</sequence>
<reference evidence="3 4" key="1">
    <citation type="submission" date="2018-03" db="EMBL/GenBank/DDBJ databases">
        <title>Draft Genome Sequences of the Obligatory Marine Myxobacteria Enhygromyxa salina SWB005.</title>
        <authorList>
            <person name="Poehlein A."/>
            <person name="Moghaddam J.A."/>
            <person name="Harms H."/>
            <person name="Alanjari M."/>
            <person name="Koenig G.M."/>
            <person name="Daniel R."/>
            <person name="Schaeberle T.F."/>
        </authorList>
    </citation>
    <scope>NUCLEOTIDE SEQUENCE [LARGE SCALE GENOMIC DNA]</scope>
    <source>
        <strain evidence="3 4">SWB005</strain>
    </source>
</reference>